<protein>
    <submittedName>
        <fullName evidence="1">Uncharacterized protein</fullName>
    </submittedName>
</protein>
<organism evidence="1 2">
    <name type="scientific">Caerostris extrusa</name>
    <name type="common">Bark spider</name>
    <name type="synonym">Caerostris bankana</name>
    <dbReference type="NCBI Taxonomy" id="172846"/>
    <lineage>
        <taxon>Eukaryota</taxon>
        <taxon>Metazoa</taxon>
        <taxon>Ecdysozoa</taxon>
        <taxon>Arthropoda</taxon>
        <taxon>Chelicerata</taxon>
        <taxon>Arachnida</taxon>
        <taxon>Araneae</taxon>
        <taxon>Araneomorphae</taxon>
        <taxon>Entelegynae</taxon>
        <taxon>Araneoidea</taxon>
        <taxon>Araneidae</taxon>
        <taxon>Caerostris</taxon>
    </lineage>
</organism>
<dbReference type="AlphaFoldDB" id="A0AAV4S606"/>
<evidence type="ECO:0000313" key="1">
    <source>
        <dbReference type="EMBL" id="GIY29434.1"/>
    </source>
</evidence>
<sequence length="170" mass="19157">MAGQSRFHAGRCLLTLRIRLGERRAVWWSGPGSEAIKGPLLWAALDKIPRRKGFSIHSPLLYLGEGFLQQLVNGLRGRSSTAGLGAPFCGQVIGKPAFALTTRYTGCIYTMSCEYYPVVPEPLLSQYPWHHRIWETVDAEHRSSVCTASGFNERFRDLQLFVSVRGFQWL</sequence>
<name>A0AAV4S606_CAEEX</name>
<gene>
    <name evidence="1" type="ORF">CEXT_762031</name>
</gene>
<accession>A0AAV4S606</accession>
<comment type="caution">
    <text evidence="1">The sequence shown here is derived from an EMBL/GenBank/DDBJ whole genome shotgun (WGS) entry which is preliminary data.</text>
</comment>
<reference evidence="1 2" key="1">
    <citation type="submission" date="2021-06" db="EMBL/GenBank/DDBJ databases">
        <title>Caerostris extrusa draft genome.</title>
        <authorList>
            <person name="Kono N."/>
            <person name="Arakawa K."/>
        </authorList>
    </citation>
    <scope>NUCLEOTIDE SEQUENCE [LARGE SCALE GENOMIC DNA]</scope>
</reference>
<evidence type="ECO:0000313" key="2">
    <source>
        <dbReference type="Proteomes" id="UP001054945"/>
    </source>
</evidence>
<dbReference type="Proteomes" id="UP001054945">
    <property type="component" value="Unassembled WGS sequence"/>
</dbReference>
<keyword evidence="2" id="KW-1185">Reference proteome</keyword>
<proteinExistence type="predicted"/>
<dbReference type="EMBL" id="BPLR01009073">
    <property type="protein sequence ID" value="GIY29434.1"/>
    <property type="molecule type" value="Genomic_DNA"/>
</dbReference>